<keyword evidence="1" id="KW-0732">Signal</keyword>
<evidence type="ECO:0000313" key="2">
    <source>
        <dbReference type="EMBL" id="KAK3890688.1"/>
    </source>
</evidence>
<dbReference type="Proteomes" id="UP001286313">
    <property type="component" value="Unassembled WGS sequence"/>
</dbReference>
<dbReference type="EMBL" id="JAWQEG010000400">
    <property type="protein sequence ID" value="KAK3890688.1"/>
    <property type="molecule type" value="Genomic_DNA"/>
</dbReference>
<dbReference type="AlphaFoldDB" id="A0AAE1GJI1"/>
<gene>
    <name evidence="2" type="ORF">Pcinc_005382</name>
</gene>
<evidence type="ECO:0000313" key="3">
    <source>
        <dbReference type="Proteomes" id="UP001286313"/>
    </source>
</evidence>
<protein>
    <recommendedName>
        <fullName evidence="4">Platelet-derived growth factor (PDGF) family profile domain-containing protein</fullName>
    </recommendedName>
</protein>
<dbReference type="Gene3D" id="2.10.90.10">
    <property type="entry name" value="Cystine-knot cytokines"/>
    <property type="match status" value="1"/>
</dbReference>
<sequence length="192" mass="21702">MRLVFVFVLMVMVCVVWGQRLSRQQQHLTSTCYGDVVALIKKSHCRPVEQPVQVPLPPGYTAVRPLVVMLMRCGGLACSRNTMDCLPRQDLVKNISIPVYLYNQDSRRQCSHVEMEIHEGCECGCAKTCPQNQVLDEGLCECKCDRQEQAKCEGRGRLWNSMSCSCHCPPTTTTECSTGQVFIQQLCRCESY</sequence>
<name>A0AAE1GJI1_PETCI</name>
<feature type="chain" id="PRO_5041992224" description="Platelet-derived growth factor (PDGF) family profile domain-containing protein" evidence="1">
    <location>
        <begin position="19"/>
        <end position="192"/>
    </location>
</feature>
<evidence type="ECO:0000256" key="1">
    <source>
        <dbReference type="SAM" id="SignalP"/>
    </source>
</evidence>
<comment type="caution">
    <text evidence="2">The sequence shown here is derived from an EMBL/GenBank/DDBJ whole genome shotgun (WGS) entry which is preliminary data.</text>
</comment>
<accession>A0AAE1GJI1</accession>
<evidence type="ECO:0008006" key="4">
    <source>
        <dbReference type="Google" id="ProtNLM"/>
    </source>
</evidence>
<proteinExistence type="predicted"/>
<feature type="signal peptide" evidence="1">
    <location>
        <begin position="1"/>
        <end position="18"/>
    </location>
</feature>
<reference evidence="2" key="1">
    <citation type="submission" date="2023-10" db="EMBL/GenBank/DDBJ databases">
        <title>Genome assemblies of two species of porcelain crab, Petrolisthes cinctipes and Petrolisthes manimaculis (Anomura: Porcellanidae).</title>
        <authorList>
            <person name="Angst P."/>
        </authorList>
    </citation>
    <scope>NUCLEOTIDE SEQUENCE</scope>
    <source>
        <strain evidence="2">PB745_01</strain>
        <tissue evidence="2">Gill</tissue>
    </source>
</reference>
<dbReference type="InterPro" id="IPR029034">
    <property type="entry name" value="Cystine-knot_cytokine"/>
</dbReference>
<dbReference type="SUPFAM" id="SSF57501">
    <property type="entry name" value="Cystine-knot cytokines"/>
    <property type="match status" value="1"/>
</dbReference>
<keyword evidence="3" id="KW-1185">Reference proteome</keyword>
<organism evidence="2 3">
    <name type="scientific">Petrolisthes cinctipes</name>
    <name type="common">Flat porcelain crab</name>
    <dbReference type="NCBI Taxonomy" id="88211"/>
    <lineage>
        <taxon>Eukaryota</taxon>
        <taxon>Metazoa</taxon>
        <taxon>Ecdysozoa</taxon>
        <taxon>Arthropoda</taxon>
        <taxon>Crustacea</taxon>
        <taxon>Multicrustacea</taxon>
        <taxon>Malacostraca</taxon>
        <taxon>Eumalacostraca</taxon>
        <taxon>Eucarida</taxon>
        <taxon>Decapoda</taxon>
        <taxon>Pleocyemata</taxon>
        <taxon>Anomura</taxon>
        <taxon>Galatheoidea</taxon>
        <taxon>Porcellanidae</taxon>
        <taxon>Petrolisthes</taxon>
    </lineage>
</organism>